<reference evidence="1 2" key="1">
    <citation type="submission" date="2020-03" db="EMBL/GenBank/DDBJ databases">
        <title>Draft genome of Streptomyces sp. ventii, isolated from the Axial Seamount in the Pacific Ocean, and resequencing of the two type strains Streptomyces lonarensis strain NCL 716 and Streptomyces bohaiensis strain 11A07.</title>
        <authorList>
            <person name="Loughran R.M."/>
            <person name="Pfannmuller K.M."/>
            <person name="Wasson B.J."/>
            <person name="Deadmond M.C."/>
            <person name="Paddock B.E."/>
            <person name="Koyack M.J."/>
            <person name="Gallegos D.A."/>
            <person name="Mitchell E.A."/>
            <person name="Ushijima B."/>
            <person name="Saw J.H."/>
            <person name="Mcphail K.L."/>
            <person name="Videau P."/>
        </authorList>
    </citation>
    <scope>NUCLEOTIDE SEQUENCE [LARGE SCALE GENOMIC DNA]</scope>
    <source>
        <strain evidence="1 2">NCL716</strain>
    </source>
</reference>
<evidence type="ECO:0000313" key="2">
    <source>
        <dbReference type="Proteomes" id="UP000578686"/>
    </source>
</evidence>
<dbReference type="Proteomes" id="UP000578686">
    <property type="component" value="Unassembled WGS sequence"/>
</dbReference>
<organism evidence="1 2">
    <name type="scientific">Streptomyces lonarensis</name>
    <dbReference type="NCBI Taxonomy" id="700599"/>
    <lineage>
        <taxon>Bacteria</taxon>
        <taxon>Bacillati</taxon>
        <taxon>Actinomycetota</taxon>
        <taxon>Actinomycetes</taxon>
        <taxon>Kitasatosporales</taxon>
        <taxon>Streptomycetaceae</taxon>
        <taxon>Streptomyces</taxon>
    </lineage>
</organism>
<dbReference type="AlphaFoldDB" id="A0A7X6CX36"/>
<dbReference type="EMBL" id="JAAVJD010000001">
    <property type="protein sequence ID" value="NJQ04030.1"/>
    <property type="molecule type" value="Genomic_DNA"/>
</dbReference>
<sequence length="137" mass="14740">MHRLVSPEAPVDELASALKSSLAVAGVPARVFLHQEKGEFLCRADRVAAAALIRALRAAARAADTAAPALEALVWCRRARRVGIVRGVTDGMVDLEAFIDGTTFRSPAARLVPATLSQMRAAQMLRARHPRRKPPSP</sequence>
<accession>A0A7X6CX36</accession>
<dbReference type="RefSeq" id="WP_167967334.1">
    <property type="nucleotide sequence ID" value="NZ_JAAVJD010000001.1"/>
</dbReference>
<comment type="caution">
    <text evidence="1">The sequence shown here is derived from an EMBL/GenBank/DDBJ whole genome shotgun (WGS) entry which is preliminary data.</text>
</comment>
<evidence type="ECO:0000313" key="1">
    <source>
        <dbReference type="EMBL" id="NJQ04030.1"/>
    </source>
</evidence>
<protein>
    <submittedName>
        <fullName evidence="1">Uncharacterized protein</fullName>
    </submittedName>
</protein>
<keyword evidence="2" id="KW-1185">Reference proteome</keyword>
<gene>
    <name evidence="1" type="ORF">HCN56_00150</name>
</gene>
<proteinExistence type="predicted"/>
<name>A0A7X6CX36_9ACTN</name>